<dbReference type="KEGG" id="aser:Asera_03270"/>
<dbReference type="OrthoDB" id="5177647at2"/>
<protein>
    <recommendedName>
        <fullName evidence="6">NlpC/P60 domain-containing protein</fullName>
    </recommendedName>
</protein>
<evidence type="ECO:0000259" key="6">
    <source>
        <dbReference type="PROSITE" id="PS51935"/>
    </source>
</evidence>
<dbReference type="GO" id="GO:0008234">
    <property type="term" value="F:cysteine-type peptidase activity"/>
    <property type="evidence" value="ECO:0007669"/>
    <property type="project" value="UniProtKB-KW"/>
</dbReference>
<dbReference type="AlphaFoldDB" id="A0A810KV35"/>
<dbReference type="RefSeq" id="WP_157035228.1">
    <property type="nucleotide sequence ID" value="NZ_AP023354.1"/>
</dbReference>
<evidence type="ECO:0000313" key="7">
    <source>
        <dbReference type="EMBL" id="BCJ26219.1"/>
    </source>
</evidence>
<dbReference type="Gene3D" id="6.10.250.3150">
    <property type="match status" value="1"/>
</dbReference>
<organism evidence="7 8">
    <name type="scientific">Actinocatenispora sera</name>
    <dbReference type="NCBI Taxonomy" id="390989"/>
    <lineage>
        <taxon>Bacteria</taxon>
        <taxon>Bacillati</taxon>
        <taxon>Actinomycetota</taxon>
        <taxon>Actinomycetes</taxon>
        <taxon>Micromonosporales</taxon>
        <taxon>Micromonosporaceae</taxon>
        <taxon>Actinocatenispora</taxon>
    </lineage>
</organism>
<dbReference type="Pfam" id="PF00877">
    <property type="entry name" value="NLPC_P60"/>
    <property type="match status" value="1"/>
</dbReference>
<comment type="similarity">
    <text evidence="1">Belongs to the peptidase C40 family.</text>
</comment>
<feature type="chain" id="PRO_5032631421" description="NlpC/P60 domain-containing protein" evidence="5">
    <location>
        <begin position="37"/>
        <end position="328"/>
    </location>
</feature>
<evidence type="ECO:0000256" key="4">
    <source>
        <dbReference type="ARBA" id="ARBA00022807"/>
    </source>
</evidence>
<evidence type="ECO:0000256" key="5">
    <source>
        <dbReference type="SAM" id="SignalP"/>
    </source>
</evidence>
<dbReference type="GO" id="GO:0006508">
    <property type="term" value="P:proteolysis"/>
    <property type="evidence" value="ECO:0007669"/>
    <property type="project" value="UniProtKB-KW"/>
</dbReference>
<dbReference type="PANTHER" id="PTHR47359">
    <property type="entry name" value="PEPTIDOGLYCAN DL-ENDOPEPTIDASE CWLO"/>
    <property type="match status" value="1"/>
</dbReference>
<keyword evidence="4" id="KW-0788">Thiol protease</keyword>
<keyword evidence="8" id="KW-1185">Reference proteome</keyword>
<dbReference type="Gene3D" id="3.90.1720.10">
    <property type="entry name" value="endopeptidase domain like (from Nostoc punctiforme)"/>
    <property type="match status" value="1"/>
</dbReference>
<dbReference type="PROSITE" id="PS51935">
    <property type="entry name" value="NLPC_P60"/>
    <property type="match status" value="1"/>
</dbReference>
<evidence type="ECO:0000256" key="1">
    <source>
        <dbReference type="ARBA" id="ARBA00007074"/>
    </source>
</evidence>
<keyword evidence="5" id="KW-0732">Signal</keyword>
<dbReference type="EMBL" id="AP023354">
    <property type="protein sequence ID" value="BCJ26219.1"/>
    <property type="molecule type" value="Genomic_DNA"/>
</dbReference>
<evidence type="ECO:0000313" key="8">
    <source>
        <dbReference type="Proteomes" id="UP000680750"/>
    </source>
</evidence>
<keyword evidence="2" id="KW-0645">Protease</keyword>
<dbReference type="InterPro" id="IPR051794">
    <property type="entry name" value="PG_Endopeptidase_C40"/>
</dbReference>
<name>A0A810KV35_9ACTN</name>
<feature type="signal peptide" evidence="5">
    <location>
        <begin position="1"/>
        <end position="36"/>
    </location>
</feature>
<dbReference type="PANTHER" id="PTHR47359:SF3">
    <property type="entry name" value="NLP_P60 DOMAIN-CONTAINING PROTEIN-RELATED"/>
    <property type="match status" value="1"/>
</dbReference>
<dbReference type="Proteomes" id="UP000680750">
    <property type="component" value="Chromosome"/>
</dbReference>
<proteinExistence type="inferred from homology"/>
<dbReference type="SUPFAM" id="SSF54001">
    <property type="entry name" value="Cysteine proteinases"/>
    <property type="match status" value="1"/>
</dbReference>
<reference evidence="7" key="1">
    <citation type="submission" date="2020-08" db="EMBL/GenBank/DDBJ databases">
        <title>Whole genome shotgun sequence of Actinocatenispora sera NBRC 101916.</title>
        <authorList>
            <person name="Komaki H."/>
            <person name="Tamura T."/>
        </authorList>
    </citation>
    <scope>NUCLEOTIDE SEQUENCE</scope>
    <source>
        <strain evidence="7">NBRC 101916</strain>
    </source>
</reference>
<evidence type="ECO:0000256" key="3">
    <source>
        <dbReference type="ARBA" id="ARBA00022801"/>
    </source>
</evidence>
<evidence type="ECO:0000256" key="2">
    <source>
        <dbReference type="ARBA" id="ARBA00022670"/>
    </source>
</evidence>
<dbReference type="InterPro" id="IPR000064">
    <property type="entry name" value="NLP_P60_dom"/>
</dbReference>
<dbReference type="InterPro" id="IPR038765">
    <property type="entry name" value="Papain-like_cys_pep_sf"/>
</dbReference>
<keyword evidence="3" id="KW-0378">Hydrolase</keyword>
<sequence>MPTSAVMARPLRAFGLLLLAALTAMALLLLGTPAHATPSEAELTKQIDAKSKQFDKAVQEYDKVQDQLTSSKKKEKAVNKKLKPLQKKVDAAEQAVGKMAAAAYRGGKPGAVNAILSDGSASTLLDSLSLLDQLARNQSKQIAEFSKAKAALDKQKAALDTAIGKQTQAKQKLADQKKSLDKDVQKLRDLRTQAYGSPTNYDTNVDYGPAPNLPGSAGKAVDYAWAQLGKPYNMGSAGPDAFDCSGLTMMAWNAAGYSLAHSSYTQYSQTHRISRDQLQAGDLVFYSGNEHVAIYIGGGQVIHAPTYGEPVQKASVDMMPPDGYGRVG</sequence>
<feature type="domain" description="NlpC/P60" evidence="6">
    <location>
        <begin position="214"/>
        <end position="328"/>
    </location>
</feature>
<accession>A0A810KV35</accession>
<gene>
    <name evidence="7" type="ORF">Asera_03270</name>
</gene>